<dbReference type="WBParaSite" id="MCU_014758-RA">
    <property type="protein sequence ID" value="MCU_014758-RA"/>
    <property type="gene ID" value="MCU_014758"/>
</dbReference>
<evidence type="ECO:0000313" key="1">
    <source>
        <dbReference type="WBParaSite" id="MCU_014758-RA"/>
    </source>
</evidence>
<name>A0A5K3G2R6_MESCO</name>
<organism evidence="1">
    <name type="scientific">Mesocestoides corti</name>
    <name type="common">Flatworm</name>
    <dbReference type="NCBI Taxonomy" id="53468"/>
    <lineage>
        <taxon>Eukaryota</taxon>
        <taxon>Metazoa</taxon>
        <taxon>Spiralia</taxon>
        <taxon>Lophotrochozoa</taxon>
        <taxon>Platyhelminthes</taxon>
        <taxon>Cestoda</taxon>
        <taxon>Eucestoda</taxon>
        <taxon>Cyclophyllidea</taxon>
        <taxon>Mesocestoididae</taxon>
        <taxon>Mesocestoides</taxon>
    </lineage>
</organism>
<dbReference type="AlphaFoldDB" id="A0A5K3G2R6"/>
<reference evidence="1" key="1">
    <citation type="submission" date="2019-11" db="UniProtKB">
        <authorList>
            <consortium name="WormBaseParasite"/>
        </authorList>
    </citation>
    <scope>IDENTIFICATION</scope>
</reference>
<protein>
    <submittedName>
        <fullName evidence="1">Uncharacterized protein</fullName>
    </submittedName>
</protein>
<sequence>MSVSDVRQRGLCPPNALLLVKQRSWTRLEVGTVAMGESGDCGWKPSTRSSHLPMLPTTHSIDQYSLLRKSTKCVHDVISRVSTSTVVFHEHSQMMREVGRSVTNGPSPQTSSSVEFPIHAVNIDF</sequence>
<proteinExistence type="predicted"/>
<accession>A0A5K3G2R6</accession>